<dbReference type="GO" id="GO:0003735">
    <property type="term" value="F:structural constituent of ribosome"/>
    <property type="evidence" value="ECO:0007669"/>
    <property type="project" value="TreeGrafter"/>
</dbReference>
<feature type="non-terminal residue" evidence="2">
    <location>
        <position position="158"/>
    </location>
</feature>
<dbReference type="PROSITE" id="PS50126">
    <property type="entry name" value="S1"/>
    <property type="match status" value="2"/>
</dbReference>
<evidence type="ECO:0000313" key="3">
    <source>
        <dbReference type="Proteomes" id="UP000649617"/>
    </source>
</evidence>
<dbReference type="CDD" id="cd00164">
    <property type="entry name" value="S1_like"/>
    <property type="match status" value="1"/>
</dbReference>
<dbReference type="InterPro" id="IPR003029">
    <property type="entry name" value="S1_domain"/>
</dbReference>
<keyword evidence="3" id="KW-1185">Reference proteome</keyword>
<dbReference type="OrthoDB" id="995477at2759"/>
<dbReference type="GO" id="GO:0003729">
    <property type="term" value="F:mRNA binding"/>
    <property type="evidence" value="ECO:0007669"/>
    <property type="project" value="TreeGrafter"/>
</dbReference>
<evidence type="ECO:0000313" key="2">
    <source>
        <dbReference type="EMBL" id="CAE7490248.1"/>
    </source>
</evidence>
<gene>
    <name evidence="2" type="primary">ypfD</name>
    <name evidence="2" type="ORF">SPIL2461_LOCUS12632</name>
</gene>
<proteinExistence type="predicted"/>
<dbReference type="GO" id="GO:0006412">
    <property type="term" value="P:translation"/>
    <property type="evidence" value="ECO:0007669"/>
    <property type="project" value="TreeGrafter"/>
</dbReference>
<feature type="non-terminal residue" evidence="2">
    <location>
        <position position="1"/>
    </location>
</feature>
<dbReference type="Pfam" id="PF00575">
    <property type="entry name" value="S1"/>
    <property type="match status" value="2"/>
</dbReference>
<feature type="domain" description="S1 motif" evidence="1">
    <location>
        <begin position="75"/>
        <end position="145"/>
    </location>
</feature>
<dbReference type="InterPro" id="IPR050437">
    <property type="entry name" value="Ribos_protein_bS1-like"/>
</dbReference>
<dbReference type="InterPro" id="IPR012340">
    <property type="entry name" value="NA-bd_OB-fold"/>
</dbReference>
<comment type="caution">
    <text evidence="2">The sequence shown here is derived from an EMBL/GenBank/DDBJ whole genome shotgun (WGS) entry which is preliminary data.</text>
</comment>
<dbReference type="SUPFAM" id="SSF50249">
    <property type="entry name" value="Nucleic acid-binding proteins"/>
    <property type="match status" value="2"/>
</dbReference>
<reference evidence="2" key="1">
    <citation type="submission" date="2021-02" db="EMBL/GenBank/DDBJ databases">
        <authorList>
            <person name="Dougan E. K."/>
            <person name="Rhodes N."/>
            <person name="Thang M."/>
            <person name="Chan C."/>
        </authorList>
    </citation>
    <scope>NUCLEOTIDE SEQUENCE</scope>
</reference>
<sequence length="158" mass="17623">VKKVLNKGIIITISPGVEGFAHVSKLREGYVGHPSEVVAEGDEVRCWVIRHTSNNLELTLREVGDKDLMRDFKIGQQLDGTVVAVCNAGADVNIGAAKYAFLHKSQIADKKWVNDAREFLQKGDKVKVWVKTKDSRKKNLRLTMIESQLERKAIAKGL</sequence>
<dbReference type="EMBL" id="CAJNIZ010026224">
    <property type="protein sequence ID" value="CAE7490248.1"/>
    <property type="molecule type" value="Genomic_DNA"/>
</dbReference>
<protein>
    <submittedName>
        <fullName evidence="2">YpfD protein</fullName>
    </submittedName>
</protein>
<feature type="domain" description="S1 motif" evidence="1">
    <location>
        <begin position="1"/>
        <end position="61"/>
    </location>
</feature>
<organism evidence="2 3">
    <name type="scientific">Symbiodinium pilosum</name>
    <name type="common">Dinoflagellate</name>
    <dbReference type="NCBI Taxonomy" id="2952"/>
    <lineage>
        <taxon>Eukaryota</taxon>
        <taxon>Sar</taxon>
        <taxon>Alveolata</taxon>
        <taxon>Dinophyceae</taxon>
        <taxon>Suessiales</taxon>
        <taxon>Symbiodiniaceae</taxon>
        <taxon>Symbiodinium</taxon>
    </lineage>
</organism>
<evidence type="ECO:0000259" key="1">
    <source>
        <dbReference type="PROSITE" id="PS50126"/>
    </source>
</evidence>
<dbReference type="Gene3D" id="2.40.50.140">
    <property type="entry name" value="Nucleic acid-binding proteins"/>
    <property type="match status" value="2"/>
</dbReference>
<dbReference type="SMART" id="SM00316">
    <property type="entry name" value="S1"/>
    <property type="match status" value="2"/>
</dbReference>
<name>A0A812SUP7_SYMPI</name>
<accession>A0A812SUP7</accession>
<dbReference type="Proteomes" id="UP000649617">
    <property type="component" value="Unassembled WGS sequence"/>
</dbReference>
<dbReference type="PANTHER" id="PTHR10724">
    <property type="entry name" value="30S RIBOSOMAL PROTEIN S1"/>
    <property type="match status" value="1"/>
</dbReference>
<dbReference type="AlphaFoldDB" id="A0A812SUP7"/>